<comment type="caution">
    <text evidence="7">The sequence shown here is derived from an EMBL/GenBank/DDBJ whole genome shotgun (WGS) entry which is preliminary data.</text>
</comment>
<keyword evidence="8" id="KW-1185">Reference proteome</keyword>
<keyword evidence="4 5" id="KW-0378">Hydrolase</keyword>
<dbReference type="GO" id="GO:0000287">
    <property type="term" value="F:magnesium ion binding"/>
    <property type="evidence" value="ECO:0007669"/>
    <property type="project" value="UniProtKB-UniRule"/>
</dbReference>
<dbReference type="RefSeq" id="WP_230753570.1">
    <property type="nucleotide sequence ID" value="NZ_JAINWA010000001.1"/>
</dbReference>
<gene>
    <name evidence="5" type="primary">vapC</name>
    <name evidence="7" type="ORF">K7J14_04385</name>
</gene>
<sequence length="130" mass="14051">MIVDSSALAAVLFGESDSARYLEALASPCRKFMSSVSRLEISIVVEARKGLAGTAALSELFAVAEIEELPFDSSLAEVAFDAWRRWGKGRSSAALNMGDCVSYALSKVLHQPLLYKGNNFSQTDVSSFLH</sequence>
<protein>
    <recommendedName>
        <fullName evidence="5">Ribonuclease VapC</fullName>
        <shortName evidence="5">RNase VapC</shortName>
        <ecNumber evidence="5">3.1.-.-</ecNumber>
    </recommendedName>
    <alternativeName>
        <fullName evidence="5">Toxin VapC</fullName>
    </alternativeName>
</protein>
<dbReference type="GO" id="GO:0004540">
    <property type="term" value="F:RNA nuclease activity"/>
    <property type="evidence" value="ECO:0007669"/>
    <property type="project" value="InterPro"/>
</dbReference>
<evidence type="ECO:0000313" key="8">
    <source>
        <dbReference type="Proteomes" id="UP001198163"/>
    </source>
</evidence>
<feature type="binding site" evidence="5">
    <location>
        <position position="4"/>
    </location>
    <ligand>
        <name>Mg(2+)</name>
        <dbReference type="ChEBI" id="CHEBI:18420"/>
    </ligand>
</feature>
<keyword evidence="2 5" id="KW-0540">Nuclease</keyword>
<proteinExistence type="inferred from homology"/>
<dbReference type="GO" id="GO:0016787">
    <property type="term" value="F:hydrolase activity"/>
    <property type="evidence" value="ECO:0007669"/>
    <property type="project" value="UniProtKB-KW"/>
</dbReference>
<dbReference type="Pfam" id="PF01850">
    <property type="entry name" value="PIN"/>
    <property type="match status" value="1"/>
</dbReference>
<reference evidence="7" key="1">
    <citation type="submission" date="2021-08" db="EMBL/GenBank/DDBJ databases">
        <title>Comparative analyses of Brucepasteria parasyntrophica and Teretinema zuelzerae.</title>
        <authorList>
            <person name="Song Y."/>
            <person name="Brune A."/>
        </authorList>
    </citation>
    <scope>NUCLEOTIDE SEQUENCE</scope>
    <source>
        <strain evidence="7">DSM 1903</strain>
    </source>
</reference>
<dbReference type="InterPro" id="IPR002716">
    <property type="entry name" value="PIN_dom"/>
</dbReference>
<comment type="function">
    <text evidence="5">Toxic component of a toxin-antitoxin (TA) system. An RNase.</text>
</comment>
<feature type="binding site" evidence="5">
    <location>
        <position position="99"/>
    </location>
    <ligand>
        <name>Mg(2+)</name>
        <dbReference type="ChEBI" id="CHEBI:18420"/>
    </ligand>
</feature>
<dbReference type="InterPro" id="IPR029060">
    <property type="entry name" value="PIN-like_dom_sf"/>
</dbReference>
<comment type="cofactor">
    <cofactor evidence="5">
        <name>Mg(2+)</name>
        <dbReference type="ChEBI" id="CHEBI:18420"/>
    </cofactor>
</comment>
<evidence type="ECO:0000256" key="5">
    <source>
        <dbReference type="HAMAP-Rule" id="MF_00265"/>
    </source>
</evidence>
<evidence type="ECO:0000256" key="1">
    <source>
        <dbReference type="ARBA" id="ARBA00022649"/>
    </source>
</evidence>
<dbReference type="AlphaFoldDB" id="A0AAE3EFZ3"/>
<keyword evidence="5" id="KW-0460">Magnesium</keyword>
<dbReference type="GO" id="GO:0090729">
    <property type="term" value="F:toxin activity"/>
    <property type="evidence" value="ECO:0007669"/>
    <property type="project" value="UniProtKB-KW"/>
</dbReference>
<name>A0AAE3EFZ3_9SPIR</name>
<evidence type="ECO:0000256" key="3">
    <source>
        <dbReference type="ARBA" id="ARBA00022723"/>
    </source>
</evidence>
<dbReference type="CDD" id="cd09871">
    <property type="entry name" value="PIN_MtVapC28-VapC30-like"/>
    <property type="match status" value="1"/>
</dbReference>
<dbReference type="Proteomes" id="UP001198163">
    <property type="component" value="Unassembled WGS sequence"/>
</dbReference>
<comment type="similarity">
    <text evidence="5">Belongs to the PINc/VapC protein family.</text>
</comment>
<evidence type="ECO:0000259" key="6">
    <source>
        <dbReference type="Pfam" id="PF01850"/>
    </source>
</evidence>
<keyword evidence="5" id="KW-0800">Toxin</keyword>
<keyword evidence="3 5" id="KW-0479">Metal-binding</keyword>
<keyword evidence="1 5" id="KW-1277">Toxin-antitoxin system</keyword>
<dbReference type="SUPFAM" id="SSF88723">
    <property type="entry name" value="PIN domain-like"/>
    <property type="match status" value="1"/>
</dbReference>
<evidence type="ECO:0000313" key="7">
    <source>
        <dbReference type="EMBL" id="MCD1653934.1"/>
    </source>
</evidence>
<evidence type="ECO:0000256" key="4">
    <source>
        <dbReference type="ARBA" id="ARBA00022801"/>
    </source>
</evidence>
<dbReference type="EMBL" id="JAINWA010000001">
    <property type="protein sequence ID" value="MCD1653934.1"/>
    <property type="molecule type" value="Genomic_DNA"/>
</dbReference>
<organism evidence="7 8">
    <name type="scientific">Teretinema zuelzerae</name>
    <dbReference type="NCBI Taxonomy" id="156"/>
    <lineage>
        <taxon>Bacteria</taxon>
        <taxon>Pseudomonadati</taxon>
        <taxon>Spirochaetota</taxon>
        <taxon>Spirochaetia</taxon>
        <taxon>Spirochaetales</taxon>
        <taxon>Treponemataceae</taxon>
        <taxon>Teretinema</taxon>
    </lineage>
</organism>
<dbReference type="Gene3D" id="3.40.50.1010">
    <property type="entry name" value="5'-nuclease"/>
    <property type="match status" value="1"/>
</dbReference>
<dbReference type="EC" id="3.1.-.-" evidence="5"/>
<dbReference type="InterPro" id="IPR022907">
    <property type="entry name" value="VapC_family"/>
</dbReference>
<dbReference type="HAMAP" id="MF_00265">
    <property type="entry name" value="VapC_Nob1"/>
    <property type="match status" value="1"/>
</dbReference>
<accession>A0AAE3EFZ3</accession>
<evidence type="ECO:0000256" key="2">
    <source>
        <dbReference type="ARBA" id="ARBA00022722"/>
    </source>
</evidence>
<feature type="domain" description="PIN" evidence="6">
    <location>
        <begin position="1"/>
        <end position="124"/>
    </location>
</feature>